<dbReference type="AlphaFoldDB" id="A0A369JTI2"/>
<reference evidence="1" key="1">
    <citation type="submission" date="2018-04" db="EMBL/GenBank/DDBJ databases">
        <title>Whole genome sequencing of Hypsizygus marmoreus.</title>
        <authorList>
            <person name="Choi I.-G."/>
            <person name="Min B."/>
            <person name="Kim J.-G."/>
            <person name="Kim S."/>
            <person name="Oh Y.-L."/>
            <person name="Kong W.-S."/>
            <person name="Park H."/>
            <person name="Jeong J."/>
            <person name="Song E.-S."/>
        </authorList>
    </citation>
    <scope>NUCLEOTIDE SEQUENCE [LARGE SCALE GENOMIC DNA]</scope>
    <source>
        <strain evidence="1">51987-8</strain>
    </source>
</reference>
<comment type="caution">
    <text evidence="1">The sequence shown here is derived from an EMBL/GenBank/DDBJ whole genome shotgun (WGS) entry which is preliminary data.</text>
</comment>
<protein>
    <submittedName>
        <fullName evidence="1">Uncharacterized protein</fullName>
    </submittedName>
</protein>
<evidence type="ECO:0000313" key="1">
    <source>
        <dbReference type="EMBL" id="RDB22036.1"/>
    </source>
</evidence>
<evidence type="ECO:0000313" key="2">
    <source>
        <dbReference type="Proteomes" id="UP000076154"/>
    </source>
</evidence>
<dbReference type="Proteomes" id="UP000076154">
    <property type="component" value="Unassembled WGS sequence"/>
</dbReference>
<keyword evidence="2" id="KW-1185">Reference proteome</keyword>
<dbReference type="EMBL" id="LUEZ02000053">
    <property type="protein sequence ID" value="RDB22036.1"/>
    <property type="molecule type" value="Genomic_DNA"/>
</dbReference>
<accession>A0A369JTI2</accession>
<dbReference type="InParanoid" id="A0A369JTI2"/>
<organism evidence="1 2">
    <name type="scientific">Hypsizygus marmoreus</name>
    <name type="common">White beech mushroom</name>
    <name type="synonym">Agaricus marmoreus</name>
    <dbReference type="NCBI Taxonomy" id="39966"/>
    <lineage>
        <taxon>Eukaryota</taxon>
        <taxon>Fungi</taxon>
        <taxon>Dikarya</taxon>
        <taxon>Basidiomycota</taxon>
        <taxon>Agaricomycotina</taxon>
        <taxon>Agaricomycetes</taxon>
        <taxon>Agaricomycetidae</taxon>
        <taxon>Agaricales</taxon>
        <taxon>Tricholomatineae</taxon>
        <taxon>Lyophyllaceae</taxon>
        <taxon>Hypsizygus</taxon>
    </lineage>
</organism>
<sequence length="74" mass="8518">MHYETINCNSGSRKSYRSHSLIKGVPPNLHKFHDRYLHSNTKGLKMVREDLTMLAAIEAEAALDNQTPAREEFF</sequence>
<name>A0A369JTI2_HYPMA</name>
<proteinExistence type="predicted"/>
<gene>
    <name evidence="1" type="ORF">Hypma_010875</name>
</gene>